<feature type="transmembrane region" description="Helical" evidence="1">
    <location>
        <begin position="64"/>
        <end position="82"/>
    </location>
</feature>
<dbReference type="EMBL" id="BAAALD010000054">
    <property type="protein sequence ID" value="GAA1101304.1"/>
    <property type="molecule type" value="Genomic_DNA"/>
</dbReference>
<feature type="transmembrane region" description="Helical" evidence="1">
    <location>
        <begin position="33"/>
        <end position="52"/>
    </location>
</feature>
<protein>
    <recommendedName>
        <fullName evidence="4">Integral membrane protein</fullName>
    </recommendedName>
</protein>
<proteinExistence type="predicted"/>
<name>A0ABP4EB80_9ACTN</name>
<keyword evidence="1" id="KW-0812">Transmembrane</keyword>
<accession>A0ABP4EB80</accession>
<sequence length="184" mass="19468">MVSLIVAGEIGFWVVLAAALAVRYGLRLRRTGAVLLMLLPVVDLVILAATVADLRGGTVADWTHGLAASYVGFSVAYGHHLVRWADGHAAHRLAGAPRPAGPPKYGAAKAAHEWRMFARTLAASVLTVALVAAVQWLVGDDARTRGLDSWYPRMALVVGINLVIAGSYTVFPKRGPGAAADRRP</sequence>
<dbReference type="RefSeq" id="WP_344625914.1">
    <property type="nucleotide sequence ID" value="NZ_BAAALD010000054.1"/>
</dbReference>
<evidence type="ECO:0000313" key="3">
    <source>
        <dbReference type="Proteomes" id="UP001499987"/>
    </source>
</evidence>
<evidence type="ECO:0000313" key="2">
    <source>
        <dbReference type="EMBL" id="GAA1101304.1"/>
    </source>
</evidence>
<gene>
    <name evidence="2" type="ORF">GCM10009663_49980</name>
</gene>
<feature type="transmembrane region" description="Helical" evidence="1">
    <location>
        <begin position="150"/>
        <end position="171"/>
    </location>
</feature>
<dbReference type="Proteomes" id="UP001499987">
    <property type="component" value="Unassembled WGS sequence"/>
</dbReference>
<organism evidence="2 3">
    <name type="scientific">Kitasatospora arboriphila</name>
    <dbReference type="NCBI Taxonomy" id="258052"/>
    <lineage>
        <taxon>Bacteria</taxon>
        <taxon>Bacillati</taxon>
        <taxon>Actinomycetota</taxon>
        <taxon>Actinomycetes</taxon>
        <taxon>Kitasatosporales</taxon>
        <taxon>Streptomycetaceae</taxon>
        <taxon>Kitasatospora</taxon>
    </lineage>
</organism>
<evidence type="ECO:0008006" key="4">
    <source>
        <dbReference type="Google" id="ProtNLM"/>
    </source>
</evidence>
<evidence type="ECO:0000256" key="1">
    <source>
        <dbReference type="SAM" id="Phobius"/>
    </source>
</evidence>
<feature type="transmembrane region" description="Helical" evidence="1">
    <location>
        <begin position="6"/>
        <end position="26"/>
    </location>
</feature>
<keyword evidence="3" id="KW-1185">Reference proteome</keyword>
<reference evidence="3" key="1">
    <citation type="journal article" date="2019" name="Int. J. Syst. Evol. Microbiol.">
        <title>The Global Catalogue of Microorganisms (GCM) 10K type strain sequencing project: providing services to taxonomists for standard genome sequencing and annotation.</title>
        <authorList>
            <consortium name="The Broad Institute Genomics Platform"/>
            <consortium name="The Broad Institute Genome Sequencing Center for Infectious Disease"/>
            <person name="Wu L."/>
            <person name="Ma J."/>
        </authorList>
    </citation>
    <scope>NUCLEOTIDE SEQUENCE [LARGE SCALE GENOMIC DNA]</scope>
    <source>
        <strain evidence="3">JCM 13002</strain>
    </source>
</reference>
<comment type="caution">
    <text evidence="2">The sequence shown here is derived from an EMBL/GenBank/DDBJ whole genome shotgun (WGS) entry which is preliminary data.</text>
</comment>
<feature type="transmembrane region" description="Helical" evidence="1">
    <location>
        <begin position="117"/>
        <end position="138"/>
    </location>
</feature>
<keyword evidence="1" id="KW-0472">Membrane</keyword>
<keyword evidence="1" id="KW-1133">Transmembrane helix</keyword>